<dbReference type="SUPFAM" id="SSF51261">
    <property type="entry name" value="Duplicated hybrid motif"/>
    <property type="match status" value="1"/>
</dbReference>
<dbReference type="InterPro" id="IPR023346">
    <property type="entry name" value="Lysozyme-like_dom_sf"/>
</dbReference>
<dbReference type="InterPro" id="IPR016047">
    <property type="entry name" value="M23ase_b-sheet_dom"/>
</dbReference>
<dbReference type="PANTHER" id="PTHR21666">
    <property type="entry name" value="PEPTIDASE-RELATED"/>
    <property type="match status" value="1"/>
</dbReference>
<evidence type="ECO:0000259" key="2">
    <source>
        <dbReference type="Pfam" id="PF01551"/>
    </source>
</evidence>
<evidence type="ECO:0000259" key="1">
    <source>
        <dbReference type="Pfam" id="PF01464"/>
    </source>
</evidence>
<sequence length="346" mass="34801">MAAPLLAATAASTATRSGALRSLLAGILVLPVLLVMLLVVLLGGGLAADAAAVGAPGQLRPGAVPDGYEPLLHQASRTCAGVTAPLLAAQIEVESGWNPRAVSPAGAQGLAQFMPATWAGAGVDGDGNGRRDPFNPADAIASQGAFLCQLLTAVSGDRRLAGDPLDLALAAYNAGLGAVRRAGGIPPYPETQDYVQRIRALIAYYADPAGTAPGAGPPGSWGRPIVGPITSGFGPRWGRLHAGVDFAAPIGTPVHAASDGTVTAAGPASGYGQWVKIAHPGGVSTVYGHISRWTVTVGQGVQPGQLIAYSGNEGRSTGPHLHFETHVNGRAVDPAAFYAAHGAPLQ</sequence>
<dbReference type="InterPro" id="IPR008258">
    <property type="entry name" value="Transglycosylase_SLT_dom_1"/>
</dbReference>
<gene>
    <name evidence="3" type="ORF">UFOPK3609_00073</name>
</gene>
<evidence type="ECO:0000313" key="3">
    <source>
        <dbReference type="EMBL" id="CAB4896942.1"/>
    </source>
</evidence>
<dbReference type="CDD" id="cd13399">
    <property type="entry name" value="Slt35-like"/>
    <property type="match status" value="1"/>
</dbReference>
<dbReference type="Pfam" id="PF01464">
    <property type="entry name" value="SLT"/>
    <property type="match status" value="1"/>
</dbReference>
<dbReference type="Pfam" id="PF01551">
    <property type="entry name" value="Peptidase_M23"/>
    <property type="match status" value="1"/>
</dbReference>
<dbReference type="AlphaFoldDB" id="A0A6J7FMQ8"/>
<dbReference type="PANTHER" id="PTHR21666:SF270">
    <property type="entry name" value="MUREIN HYDROLASE ACTIVATOR ENVC"/>
    <property type="match status" value="1"/>
</dbReference>
<feature type="domain" description="Transglycosylase SLT" evidence="1">
    <location>
        <begin position="80"/>
        <end position="185"/>
    </location>
</feature>
<feature type="domain" description="M23ase beta-sheet core" evidence="2">
    <location>
        <begin position="240"/>
        <end position="334"/>
    </location>
</feature>
<accession>A0A6J7FMQ8</accession>
<dbReference type="Gene3D" id="2.70.70.10">
    <property type="entry name" value="Glucose Permease (Domain IIA)"/>
    <property type="match status" value="1"/>
</dbReference>
<proteinExistence type="predicted"/>
<dbReference type="GO" id="GO:0004222">
    <property type="term" value="F:metalloendopeptidase activity"/>
    <property type="evidence" value="ECO:0007669"/>
    <property type="project" value="TreeGrafter"/>
</dbReference>
<dbReference type="SUPFAM" id="SSF53955">
    <property type="entry name" value="Lysozyme-like"/>
    <property type="match status" value="1"/>
</dbReference>
<dbReference type="Gene3D" id="1.10.530.10">
    <property type="match status" value="1"/>
</dbReference>
<protein>
    <submittedName>
        <fullName evidence="3">Unannotated protein</fullName>
    </submittedName>
</protein>
<dbReference type="EMBL" id="CAFBMQ010000001">
    <property type="protein sequence ID" value="CAB4896942.1"/>
    <property type="molecule type" value="Genomic_DNA"/>
</dbReference>
<organism evidence="3">
    <name type="scientific">freshwater metagenome</name>
    <dbReference type="NCBI Taxonomy" id="449393"/>
    <lineage>
        <taxon>unclassified sequences</taxon>
        <taxon>metagenomes</taxon>
        <taxon>ecological metagenomes</taxon>
    </lineage>
</organism>
<dbReference type="InterPro" id="IPR011055">
    <property type="entry name" value="Dup_hybrid_motif"/>
</dbReference>
<name>A0A6J7FMQ8_9ZZZZ</name>
<dbReference type="CDD" id="cd12797">
    <property type="entry name" value="M23_peptidase"/>
    <property type="match status" value="1"/>
</dbReference>
<dbReference type="InterPro" id="IPR050570">
    <property type="entry name" value="Cell_wall_metabolism_enzyme"/>
</dbReference>
<reference evidence="3" key="1">
    <citation type="submission" date="2020-05" db="EMBL/GenBank/DDBJ databases">
        <authorList>
            <person name="Chiriac C."/>
            <person name="Salcher M."/>
            <person name="Ghai R."/>
            <person name="Kavagutti S V."/>
        </authorList>
    </citation>
    <scope>NUCLEOTIDE SEQUENCE</scope>
</reference>